<proteinExistence type="predicted"/>
<organism evidence="2 3">
    <name type="scientific">Neoarthrinium moseri</name>
    <dbReference type="NCBI Taxonomy" id="1658444"/>
    <lineage>
        <taxon>Eukaryota</taxon>
        <taxon>Fungi</taxon>
        <taxon>Dikarya</taxon>
        <taxon>Ascomycota</taxon>
        <taxon>Pezizomycotina</taxon>
        <taxon>Sordariomycetes</taxon>
        <taxon>Xylariomycetidae</taxon>
        <taxon>Amphisphaeriales</taxon>
        <taxon>Apiosporaceae</taxon>
        <taxon>Neoarthrinium</taxon>
    </lineage>
</organism>
<dbReference type="AlphaFoldDB" id="A0A9P9WEA8"/>
<dbReference type="Proteomes" id="UP000829685">
    <property type="component" value="Unassembled WGS sequence"/>
</dbReference>
<accession>A0A9P9WEA8</accession>
<protein>
    <submittedName>
        <fullName evidence="2">Uncharacterized protein</fullName>
    </submittedName>
</protein>
<keyword evidence="3" id="KW-1185">Reference proteome</keyword>
<comment type="caution">
    <text evidence="2">The sequence shown here is derived from an EMBL/GenBank/DDBJ whole genome shotgun (WGS) entry which is preliminary data.</text>
</comment>
<evidence type="ECO:0000313" key="2">
    <source>
        <dbReference type="EMBL" id="KAI1859373.1"/>
    </source>
</evidence>
<feature type="region of interest" description="Disordered" evidence="1">
    <location>
        <begin position="197"/>
        <end position="225"/>
    </location>
</feature>
<sequence length="296" mass="32886">MGQSSSSSLQQGNTALWPKVQTLEQFQERFRTLFASGCISEPEAEWLETITAKFGTTAEDSISWTESNLADFLVITLPDHLQADLQIMRPLMHRCMLRLSSFPYLNRPRSPLGNDSMRMALSILLQRHEQVGRPIGITNRETGSLEKQAHGLRSLLFQSMRSTQMSSGIDAKKGEKRTEADDEFLLQAHQFVSSFNDRRPESRPTVIECGPPIIPVQELPSSNSADYSGTIPEDEFKSLVKVCSELGLKNEGKSSNIQGSELCNTNGPGTVGWENFEAVFSSDEVNTTSQEPALIQ</sequence>
<evidence type="ECO:0000256" key="1">
    <source>
        <dbReference type="SAM" id="MobiDB-lite"/>
    </source>
</evidence>
<dbReference type="EMBL" id="JAFIMR010000034">
    <property type="protein sequence ID" value="KAI1859373.1"/>
    <property type="molecule type" value="Genomic_DNA"/>
</dbReference>
<gene>
    <name evidence="2" type="ORF">JX265_010376</name>
</gene>
<evidence type="ECO:0000313" key="3">
    <source>
        <dbReference type="Proteomes" id="UP000829685"/>
    </source>
</evidence>
<reference evidence="2" key="1">
    <citation type="submission" date="2021-03" db="EMBL/GenBank/DDBJ databases">
        <title>Revisited historic fungal species revealed as producer of novel bioactive compounds through whole genome sequencing and comparative genomics.</title>
        <authorList>
            <person name="Vignolle G.A."/>
            <person name="Hochenegger N."/>
            <person name="Mach R.L."/>
            <person name="Mach-Aigner A.R."/>
            <person name="Javad Rahimi M."/>
            <person name="Salim K.A."/>
            <person name="Chan C.M."/>
            <person name="Lim L.B.L."/>
            <person name="Cai F."/>
            <person name="Druzhinina I.S."/>
            <person name="U'Ren J.M."/>
            <person name="Derntl C."/>
        </authorList>
    </citation>
    <scope>NUCLEOTIDE SEQUENCE</scope>
    <source>
        <strain evidence="2">TUCIM 5799</strain>
    </source>
</reference>
<name>A0A9P9WEA8_9PEZI</name>